<keyword evidence="4" id="KW-1185">Reference proteome</keyword>
<evidence type="ECO:0000313" key="4">
    <source>
        <dbReference type="Proteomes" id="UP000608530"/>
    </source>
</evidence>
<feature type="compositionally biased region" description="Polar residues" evidence="1">
    <location>
        <begin position="144"/>
        <end position="154"/>
    </location>
</feature>
<evidence type="ECO:0000256" key="2">
    <source>
        <dbReference type="SAM" id="Phobius"/>
    </source>
</evidence>
<evidence type="ECO:0000313" key="3">
    <source>
        <dbReference type="EMBL" id="MBK0417504.1"/>
    </source>
</evidence>
<organism evidence="3 4">
    <name type="scientific">Leucobacter chromiisoli</name>
    <dbReference type="NCBI Taxonomy" id="2796471"/>
    <lineage>
        <taxon>Bacteria</taxon>
        <taxon>Bacillati</taxon>
        <taxon>Actinomycetota</taxon>
        <taxon>Actinomycetes</taxon>
        <taxon>Micrococcales</taxon>
        <taxon>Microbacteriaceae</taxon>
        <taxon>Leucobacter</taxon>
    </lineage>
</organism>
<feature type="transmembrane region" description="Helical" evidence="2">
    <location>
        <begin position="82"/>
        <end position="104"/>
    </location>
</feature>
<name>A0A934Q6C1_9MICO</name>
<dbReference type="EMBL" id="JAEHOH010000001">
    <property type="protein sequence ID" value="MBK0417504.1"/>
    <property type="molecule type" value="Genomic_DNA"/>
</dbReference>
<evidence type="ECO:0000256" key="1">
    <source>
        <dbReference type="SAM" id="MobiDB-lite"/>
    </source>
</evidence>
<dbReference type="InterPro" id="IPR009937">
    <property type="entry name" value="Phage_holin_3_6"/>
</dbReference>
<sequence length="154" mass="16408">MSRKSDQAGTFELLARLPQQIVHLAKIEFQNAKREIAVKAKRGGIGAIAIVVALFFVFFALEAFVIAAIAGLAVVWPVWLSALVVAAGLILLAAAAILGGVLLIKRGIPVPGETMSRVEGDINALGEVRVNSDHHGPIVPEQKMPQTGQEGNWR</sequence>
<accession>A0A934Q6C1</accession>
<protein>
    <submittedName>
        <fullName evidence="3">Phage holin family protein</fullName>
    </submittedName>
</protein>
<feature type="region of interest" description="Disordered" evidence="1">
    <location>
        <begin position="133"/>
        <end position="154"/>
    </location>
</feature>
<keyword evidence="2" id="KW-0472">Membrane</keyword>
<feature type="transmembrane region" description="Helical" evidence="2">
    <location>
        <begin position="43"/>
        <end position="76"/>
    </location>
</feature>
<dbReference type="Proteomes" id="UP000608530">
    <property type="component" value="Unassembled WGS sequence"/>
</dbReference>
<gene>
    <name evidence="3" type="ORF">JD276_00425</name>
</gene>
<proteinExistence type="predicted"/>
<comment type="caution">
    <text evidence="3">The sequence shown here is derived from an EMBL/GenBank/DDBJ whole genome shotgun (WGS) entry which is preliminary data.</text>
</comment>
<dbReference type="RefSeq" id="WP_200112661.1">
    <property type="nucleotide sequence ID" value="NZ_JAEHOH010000001.1"/>
</dbReference>
<dbReference type="AlphaFoldDB" id="A0A934Q6C1"/>
<keyword evidence="2" id="KW-0812">Transmembrane</keyword>
<dbReference type="Pfam" id="PF07332">
    <property type="entry name" value="Phage_holin_3_6"/>
    <property type="match status" value="1"/>
</dbReference>
<reference evidence="3" key="1">
    <citation type="submission" date="2020-12" db="EMBL/GenBank/DDBJ databases">
        <title>Leucobacter sp. CAS1, isolated from Chromium sludge.</title>
        <authorList>
            <person name="Xu Z."/>
        </authorList>
    </citation>
    <scope>NUCLEOTIDE SEQUENCE</scope>
    <source>
        <strain evidence="3">CSA1</strain>
    </source>
</reference>
<keyword evidence="2" id="KW-1133">Transmembrane helix</keyword>